<dbReference type="InterPro" id="IPR011042">
    <property type="entry name" value="6-blade_b-propeller_TolB-like"/>
</dbReference>
<reference evidence="2" key="1">
    <citation type="journal article" date="2019" name="Int. J. Syst. Evol. Microbiol.">
        <title>The Global Catalogue of Microorganisms (GCM) 10K type strain sequencing project: providing services to taxonomists for standard genome sequencing and annotation.</title>
        <authorList>
            <consortium name="The Broad Institute Genomics Platform"/>
            <consortium name="The Broad Institute Genome Sequencing Center for Infectious Disease"/>
            <person name="Wu L."/>
            <person name="Ma J."/>
        </authorList>
    </citation>
    <scope>NUCLEOTIDE SEQUENCE [LARGE SCALE GENOMIC DNA]</scope>
    <source>
        <strain evidence="2">NBRC 106396</strain>
    </source>
</reference>
<dbReference type="Proteomes" id="UP001596549">
    <property type="component" value="Unassembled WGS sequence"/>
</dbReference>
<evidence type="ECO:0000313" key="1">
    <source>
        <dbReference type="EMBL" id="MFC7372936.1"/>
    </source>
</evidence>
<name>A0ABW2NR53_9BACL</name>
<organism evidence="1 2">
    <name type="scientific">Fictibacillus iocasae</name>
    <dbReference type="NCBI Taxonomy" id="2715437"/>
    <lineage>
        <taxon>Bacteria</taxon>
        <taxon>Bacillati</taxon>
        <taxon>Bacillota</taxon>
        <taxon>Bacilli</taxon>
        <taxon>Bacillales</taxon>
        <taxon>Fictibacillaceae</taxon>
        <taxon>Fictibacillus</taxon>
    </lineage>
</organism>
<dbReference type="Gene3D" id="2.120.10.30">
    <property type="entry name" value="TolB, C-terminal domain"/>
    <property type="match status" value="2"/>
</dbReference>
<gene>
    <name evidence="1" type="ORF">ACFQPF_14870</name>
</gene>
<accession>A0ABW2NR53</accession>
<evidence type="ECO:0000313" key="2">
    <source>
        <dbReference type="Proteomes" id="UP001596549"/>
    </source>
</evidence>
<proteinExistence type="predicted"/>
<dbReference type="SUPFAM" id="SSF82171">
    <property type="entry name" value="DPP6 N-terminal domain-like"/>
    <property type="match status" value="1"/>
</dbReference>
<keyword evidence="2" id="KW-1185">Reference proteome</keyword>
<dbReference type="EMBL" id="JBHTCP010000048">
    <property type="protein sequence ID" value="MFC7372936.1"/>
    <property type="molecule type" value="Genomic_DNA"/>
</dbReference>
<dbReference type="RefSeq" id="WP_379750501.1">
    <property type="nucleotide sequence ID" value="NZ_JBHTCP010000048.1"/>
</dbReference>
<sequence length="367" mass="41290">MAVEHKAAFIRHDGLWMKIGANEYQLVREKGLHQPSWSYDGSMISYRDSGEKLWVYNTLTKNAQHVYHSSVTLPKWSPTENTIAFQANHTLNIRNMDKKTTPFQYVSGGADQYAWIPDGTGFVVSSDADLTPIGWTQVKLYNVPKKPQTKARLLHTLPPESDTFFAIGTTSFFFSKSERWLAFIACPTASYSADTNFLSVFSLNEDKLKVAGKMLAKPDWMKWHPAANKLAFIEGEGRLSSENKKLAIYQTDNNEKRKLTPLGLADGDFTWNSDTTIVVSRAKESGWNEEPNNRYLVQVNVMTNTQTELTSSDSSFSAHSPVTLSDGTLAYERSSSNSHDIILNESNGPYVWITNITASQWAIFGMR</sequence>
<protein>
    <submittedName>
        <fullName evidence="1">TolB family protein</fullName>
    </submittedName>
</protein>
<comment type="caution">
    <text evidence="1">The sequence shown here is derived from an EMBL/GenBank/DDBJ whole genome shotgun (WGS) entry which is preliminary data.</text>
</comment>